<accession>A0A1V1PDL4</accession>
<dbReference type="Proteomes" id="UP000189670">
    <property type="component" value="Unassembled WGS sequence"/>
</dbReference>
<dbReference type="EMBL" id="ATBP01000098">
    <property type="protein sequence ID" value="ETR72961.1"/>
    <property type="molecule type" value="Genomic_DNA"/>
</dbReference>
<evidence type="ECO:0000313" key="3">
    <source>
        <dbReference type="Proteomes" id="UP000189670"/>
    </source>
</evidence>
<dbReference type="InterPro" id="IPR015927">
    <property type="entry name" value="Peptidase_S24_S26A/B/C"/>
</dbReference>
<name>A0A1V1PDL4_9BACT</name>
<dbReference type="InterPro" id="IPR036286">
    <property type="entry name" value="LexA/Signal_pep-like_sf"/>
</dbReference>
<comment type="caution">
    <text evidence="2">The sequence shown here is derived from an EMBL/GenBank/DDBJ whole genome shotgun (WGS) entry which is preliminary data.</text>
</comment>
<evidence type="ECO:0000259" key="1">
    <source>
        <dbReference type="Pfam" id="PF00717"/>
    </source>
</evidence>
<dbReference type="Gene3D" id="2.10.109.10">
    <property type="entry name" value="Umud Fragment, subunit A"/>
    <property type="match status" value="1"/>
</dbReference>
<dbReference type="CDD" id="cd06462">
    <property type="entry name" value="Peptidase_S24_S26"/>
    <property type="match status" value="1"/>
</dbReference>
<gene>
    <name evidence="2" type="ORF">OMM_07234</name>
</gene>
<dbReference type="SUPFAM" id="SSF51306">
    <property type="entry name" value="LexA/Signal peptidase"/>
    <property type="match status" value="1"/>
</dbReference>
<reference evidence="3" key="1">
    <citation type="submission" date="2012-11" db="EMBL/GenBank/DDBJ databases">
        <authorList>
            <person name="Lucero-Rivera Y.E."/>
            <person name="Tovar-Ramirez D."/>
        </authorList>
    </citation>
    <scope>NUCLEOTIDE SEQUENCE [LARGE SCALE GENOMIC DNA]</scope>
    <source>
        <strain evidence="3">Araruama</strain>
    </source>
</reference>
<dbReference type="Pfam" id="PF00717">
    <property type="entry name" value="Peptidase_S24"/>
    <property type="match status" value="1"/>
</dbReference>
<sequence length="146" mass="17345">MKTIPNKKIPEAMIRLWQRRGKMLCLKIDGHSMRPSFQRGDQVELVIAEIDIHHLKTGDIIAFLQDGMIIVHRYIKKKKVGKQWQICQRGDHLRGFRWINAQQIIGTATAIHRNGRRIDFGCWYHTIWNRFLGYLSWLWILGLETR</sequence>
<dbReference type="AlphaFoldDB" id="A0A1V1PDL4"/>
<proteinExistence type="predicted"/>
<feature type="domain" description="Peptidase S24/S26A/S26B/S26C" evidence="1">
    <location>
        <begin position="10"/>
        <end position="79"/>
    </location>
</feature>
<evidence type="ECO:0000313" key="2">
    <source>
        <dbReference type="EMBL" id="ETR72961.1"/>
    </source>
</evidence>
<organism evidence="2 3">
    <name type="scientific">Candidatus Magnetoglobus multicellularis str. Araruama</name>
    <dbReference type="NCBI Taxonomy" id="890399"/>
    <lineage>
        <taxon>Bacteria</taxon>
        <taxon>Pseudomonadati</taxon>
        <taxon>Thermodesulfobacteriota</taxon>
        <taxon>Desulfobacteria</taxon>
        <taxon>Desulfobacterales</taxon>
        <taxon>Desulfobacteraceae</taxon>
        <taxon>Candidatus Magnetoglobus</taxon>
    </lineage>
</organism>
<protein>
    <recommendedName>
        <fullName evidence="1">Peptidase S24/S26A/S26B/S26C domain-containing protein</fullName>
    </recommendedName>
</protein>